<dbReference type="PANTHER" id="PTHR35908:SF1">
    <property type="entry name" value="CONSERVED PROTEIN"/>
    <property type="match status" value="1"/>
</dbReference>
<evidence type="ECO:0000259" key="1">
    <source>
        <dbReference type="PROSITE" id="PS51819"/>
    </source>
</evidence>
<gene>
    <name evidence="2" type="ORF">NMN56_013790</name>
</gene>
<comment type="caution">
    <text evidence="2">The sequence shown here is derived from an EMBL/GenBank/DDBJ whole genome shotgun (WGS) entry which is preliminary data.</text>
</comment>
<dbReference type="RefSeq" id="WP_274041211.1">
    <property type="nucleotide sequence ID" value="NZ_JANCPR020000011.1"/>
</dbReference>
<evidence type="ECO:0000313" key="2">
    <source>
        <dbReference type="EMBL" id="MDJ1133013.1"/>
    </source>
</evidence>
<dbReference type="PANTHER" id="PTHR35908">
    <property type="entry name" value="HYPOTHETICAL FUSION PROTEIN"/>
    <property type="match status" value="1"/>
</dbReference>
<dbReference type="EMBL" id="JANCPR020000011">
    <property type="protein sequence ID" value="MDJ1133013.1"/>
    <property type="molecule type" value="Genomic_DNA"/>
</dbReference>
<protein>
    <submittedName>
        <fullName evidence="2">VOC family protein</fullName>
    </submittedName>
</protein>
<proteinExistence type="predicted"/>
<keyword evidence="3" id="KW-1185">Reference proteome</keyword>
<accession>A0ABT6ZVB3</accession>
<dbReference type="Pfam" id="PF18029">
    <property type="entry name" value="Glyoxalase_6"/>
    <property type="match status" value="1"/>
</dbReference>
<organism evidence="2 3">
    <name type="scientific">Streptomyces iconiensis</name>
    <dbReference type="NCBI Taxonomy" id="1384038"/>
    <lineage>
        <taxon>Bacteria</taxon>
        <taxon>Bacillati</taxon>
        <taxon>Actinomycetota</taxon>
        <taxon>Actinomycetes</taxon>
        <taxon>Kitasatosporales</taxon>
        <taxon>Streptomycetaceae</taxon>
        <taxon>Streptomyces</taxon>
    </lineage>
</organism>
<feature type="domain" description="VOC" evidence="1">
    <location>
        <begin position="4"/>
        <end position="116"/>
    </location>
</feature>
<name>A0ABT6ZVB3_9ACTN</name>
<dbReference type="InterPro" id="IPR029068">
    <property type="entry name" value="Glyas_Bleomycin-R_OHBP_Dase"/>
</dbReference>
<evidence type="ECO:0000313" key="3">
    <source>
        <dbReference type="Proteomes" id="UP001214441"/>
    </source>
</evidence>
<reference evidence="2 3" key="1">
    <citation type="submission" date="2023-05" db="EMBL/GenBank/DDBJ databases">
        <title>Streptantibioticus silvisoli sp. nov., acidotolerant actinomycetes 1 from pine litter.</title>
        <authorList>
            <person name="Swiecimska M."/>
            <person name="Golinska P."/>
            <person name="Sangal V."/>
            <person name="Wachnowicz B."/>
            <person name="Goodfellow M."/>
        </authorList>
    </citation>
    <scope>NUCLEOTIDE SEQUENCE [LARGE SCALE GENOMIC DNA]</scope>
    <source>
        <strain evidence="2 3">DSM 42109</strain>
    </source>
</reference>
<dbReference type="InterPro" id="IPR037523">
    <property type="entry name" value="VOC_core"/>
</dbReference>
<dbReference type="Proteomes" id="UP001214441">
    <property type="component" value="Unassembled WGS sequence"/>
</dbReference>
<dbReference type="SUPFAM" id="SSF54593">
    <property type="entry name" value="Glyoxalase/Bleomycin resistance protein/Dihydroxybiphenyl dioxygenase"/>
    <property type="match status" value="1"/>
</dbReference>
<dbReference type="InterPro" id="IPR041581">
    <property type="entry name" value="Glyoxalase_6"/>
</dbReference>
<dbReference type="Gene3D" id="3.10.180.10">
    <property type="entry name" value="2,3-Dihydroxybiphenyl 1,2-Dioxygenase, domain 1"/>
    <property type="match status" value="1"/>
</dbReference>
<sequence length="117" mass="13187">MANRWVGVTVDCVDVERVADFWSVLLDRPRGPSSPGWVYLGHLDDPQPRLVFQPVTEPNRGKVRLHLDVAVDDIDQGIAHVTALGGRFTGERHDYDEGVVVVMTDPEEHAFCLVQYY</sequence>
<dbReference type="PROSITE" id="PS51819">
    <property type="entry name" value="VOC"/>
    <property type="match status" value="1"/>
</dbReference>